<dbReference type="Proteomes" id="UP001498398">
    <property type="component" value="Unassembled WGS sequence"/>
</dbReference>
<protein>
    <submittedName>
        <fullName evidence="3">Uncharacterized protein</fullName>
    </submittedName>
</protein>
<accession>A0ABR1JY17</accession>
<reference evidence="3 4" key="1">
    <citation type="submission" date="2024-01" db="EMBL/GenBank/DDBJ databases">
        <title>A draft genome for the cacao thread blight pathogen Marasmiellus scandens.</title>
        <authorList>
            <person name="Baruah I.K."/>
            <person name="Leung J."/>
            <person name="Bukari Y."/>
            <person name="Amoako-Attah I."/>
            <person name="Meinhardt L.W."/>
            <person name="Bailey B.A."/>
            <person name="Cohen S.P."/>
        </authorList>
    </citation>
    <scope>NUCLEOTIDE SEQUENCE [LARGE SCALE GENOMIC DNA]</scope>
    <source>
        <strain evidence="3 4">GH-19</strain>
    </source>
</reference>
<feature type="region of interest" description="Disordered" evidence="1">
    <location>
        <begin position="383"/>
        <end position="406"/>
    </location>
</feature>
<feature type="region of interest" description="Disordered" evidence="1">
    <location>
        <begin position="423"/>
        <end position="458"/>
    </location>
</feature>
<organism evidence="3 4">
    <name type="scientific">Marasmiellus scandens</name>
    <dbReference type="NCBI Taxonomy" id="2682957"/>
    <lineage>
        <taxon>Eukaryota</taxon>
        <taxon>Fungi</taxon>
        <taxon>Dikarya</taxon>
        <taxon>Basidiomycota</taxon>
        <taxon>Agaricomycotina</taxon>
        <taxon>Agaricomycetes</taxon>
        <taxon>Agaricomycetidae</taxon>
        <taxon>Agaricales</taxon>
        <taxon>Marasmiineae</taxon>
        <taxon>Omphalotaceae</taxon>
        <taxon>Marasmiellus</taxon>
    </lineage>
</organism>
<proteinExistence type="predicted"/>
<gene>
    <name evidence="3" type="ORF">VKT23_004713</name>
</gene>
<feature type="region of interest" description="Disordered" evidence="1">
    <location>
        <begin position="526"/>
        <end position="548"/>
    </location>
</feature>
<sequence length="839" mass="93650">MFAQPSITLFFFGIFFFGILGDLTVVDARIPTVNRTVDDTFGDSVTGVRPVFLPAGKFWQSAESCSKEGVAGKCALWPDRSLAFNETWTTARKKPGEEDISITLRFHGTAIYVYFILPKMSALPFVTESNFILDGDPVGYFFHRPTSEPRGFSHLVFSKTGLQNKEHSLIISSTEELDYDVFINFDYAIYTTEMEEVTEETTFMPARNPALLSPKFKRQTTTDSPGKNQTGQIVGAVTAIVVFLGIAVAAVYYLRRRYNKKTARTRSNDTKERTHWRNDSEASASILPRWTHRESVTFGYQDGQQESEPSNVVYHVDYPSVSQLHVDFDQEMAKKGIHYENVSLDPSPISSSPVVSYSPLHSGNPISIPAHAATLLSSASATASSTSSTANGRSLPLSISSGENRRQSRQLLPALLPAVEEVTQSVNRRDEEWHETSNERRASVKTIPRHASNDSWSSAAATLMDQDGDKDEESDEMNLLNWDPGTRKRRAFSVSLYSYGKNEQFTGHHSISVPVNLVLTDTPPNKELVSKDLSARSPKDGRRGRDNRHTFHTFDGIASIQMLMSNMLASSPKSQYELFEGKLCALSLEIIANMLIGKSARGISELLPFLINDDAPLTSSKIWGGKPSALFEQELCTQREILLGSESRSPRRAYKPKIQRRIEQRVTSIEASIHRRVLVDEVPHIRPTLALEMNLEIPLMPATTSSFGARSHSNLRSTSGLRVLPDAIVGQVTSSSDPLQLFQPHSQYITISGALRLIRWILELVFRYRRIACPSSRCLKDAVEAAKLTRPSRAKVMIYVLKLLVQSLHTKAAQPQVPQASRPLTWYNVVIQRITSTTL</sequence>
<keyword evidence="4" id="KW-1185">Reference proteome</keyword>
<evidence type="ECO:0000256" key="2">
    <source>
        <dbReference type="SAM" id="Phobius"/>
    </source>
</evidence>
<evidence type="ECO:0000313" key="4">
    <source>
        <dbReference type="Proteomes" id="UP001498398"/>
    </source>
</evidence>
<dbReference type="EMBL" id="JBANRG010000004">
    <property type="protein sequence ID" value="KAK7467660.1"/>
    <property type="molecule type" value="Genomic_DNA"/>
</dbReference>
<evidence type="ECO:0000313" key="3">
    <source>
        <dbReference type="EMBL" id="KAK7467660.1"/>
    </source>
</evidence>
<feature type="transmembrane region" description="Helical" evidence="2">
    <location>
        <begin position="233"/>
        <end position="254"/>
    </location>
</feature>
<feature type="compositionally biased region" description="Acidic residues" evidence="1">
    <location>
        <begin position="466"/>
        <end position="476"/>
    </location>
</feature>
<feature type="compositionally biased region" description="Basic and acidic residues" evidence="1">
    <location>
        <begin position="528"/>
        <end position="548"/>
    </location>
</feature>
<keyword evidence="2" id="KW-0472">Membrane</keyword>
<comment type="caution">
    <text evidence="3">The sequence shown here is derived from an EMBL/GenBank/DDBJ whole genome shotgun (WGS) entry which is preliminary data.</text>
</comment>
<name>A0ABR1JY17_9AGAR</name>
<feature type="compositionally biased region" description="Basic and acidic residues" evidence="1">
    <location>
        <begin position="427"/>
        <end position="442"/>
    </location>
</feature>
<keyword evidence="2" id="KW-0812">Transmembrane</keyword>
<keyword evidence="2" id="KW-1133">Transmembrane helix</keyword>
<evidence type="ECO:0000256" key="1">
    <source>
        <dbReference type="SAM" id="MobiDB-lite"/>
    </source>
</evidence>
<feature type="region of interest" description="Disordered" evidence="1">
    <location>
        <begin position="463"/>
        <end position="482"/>
    </location>
</feature>